<dbReference type="InterPro" id="IPR015943">
    <property type="entry name" value="WD40/YVTN_repeat-like_dom_sf"/>
</dbReference>
<protein>
    <submittedName>
        <fullName evidence="1">Predicted protein</fullName>
    </submittedName>
</protein>
<dbReference type="Gene3D" id="2.130.10.10">
    <property type="entry name" value="YVTN repeat-like/Quinoprotein amine dehydrogenase"/>
    <property type="match status" value="1"/>
</dbReference>
<proteinExistence type="predicted"/>
<dbReference type="InParanoid" id="D2V2Y8"/>
<dbReference type="VEuPathDB" id="AmoebaDB:NAEGRDRAFT_63163"/>
<dbReference type="EMBL" id="GG738850">
    <property type="protein sequence ID" value="EFC48534.1"/>
    <property type="molecule type" value="Genomic_DNA"/>
</dbReference>
<dbReference type="AlphaFoldDB" id="D2V2Y8"/>
<dbReference type="GeneID" id="8861521"/>
<dbReference type="RefSeq" id="XP_002681278.1">
    <property type="nucleotide sequence ID" value="XM_002681232.1"/>
</dbReference>
<organism evidence="2">
    <name type="scientific">Naegleria gruberi</name>
    <name type="common">Amoeba</name>
    <dbReference type="NCBI Taxonomy" id="5762"/>
    <lineage>
        <taxon>Eukaryota</taxon>
        <taxon>Discoba</taxon>
        <taxon>Heterolobosea</taxon>
        <taxon>Tetramitia</taxon>
        <taxon>Eutetramitia</taxon>
        <taxon>Vahlkampfiidae</taxon>
        <taxon>Naegleria</taxon>
    </lineage>
</organism>
<dbReference type="InterPro" id="IPR036322">
    <property type="entry name" value="WD40_repeat_dom_sf"/>
</dbReference>
<keyword evidence="2" id="KW-1185">Reference proteome</keyword>
<dbReference type="KEGG" id="ngr:NAEGRDRAFT_63163"/>
<dbReference type="SUPFAM" id="SSF50978">
    <property type="entry name" value="WD40 repeat-like"/>
    <property type="match status" value="1"/>
</dbReference>
<name>D2V2Y8_NAEGR</name>
<dbReference type="Proteomes" id="UP000006671">
    <property type="component" value="Unassembled WGS sequence"/>
</dbReference>
<evidence type="ECO:0000313" key="2">
    <source>
        <dbReference type="Proteomes" id="UP000006671"/>
    </source>
</evidence>
<accession>D2V2Y8</accession>
<reference evidence="1 2" key="1">
    <citation type="journal article" date="2010" name="Cell">
        <title>The genome of Naegleria gruberi illuminates early eukaryotic versatility.</title>
        <authorList>
            <person name="Fritz-Laylin L.K."/>
            <person name="Prochnik S.E."/>
            <person name="Ginger M.L."/>
            <person name="Dacks J.B."/>
            <person name="Carpenter M.L."/>
            <person name="Field M.C."/>
            <person name="Kuo A."/>
            <person name="Paredez A."/>
            <person name="Chapman J."/>
            <person name="Pham J."/>
            <person name="Shu S."/>
            <person name="Neupane R."/>
            <person name="Cipriano M."/>
            <person name="Mancuso J."/>
            <person name="Tu H."/>
            <person name="Salamov A."/>
            <person name="Lindquist E."/>
            <person name="Shapiro H."/>
            <person name="Lucas S."/>
            <person name="Grigoriev I.V."/>
            <person name="Cande W.Z."/>
            <person name="Fulton C."/>
            <person name="Rokhsar D.S."/>
            <person name="Dawson S.C."/>
        </authorList>
    </citation>
    <scope>NUCLEOTIDE SEQUENCE [LARGE SCALE GENOMIC DNA]</scope>
    <source>
        <strain evidence="1 2">NEG-M</strain>
    </source>
</reference>
<gene>
    <name evidence="1" type="ORF">NAEGRDRAFT_63163</name>
</gene>
<evidence type="ECO:0000313" key="1">
    <source>
        <dbReference type="EMBL" id="EFC48534.1"/>
    </source>
</evidence>
<sequence>MQKHDDHDNVVLSLIDFKPHCNTISDDNNTDEESSLILNRRLGEKLKYACKKFSLNYEQVDKLSIGSCDHIYFSQICKEYNVLVVGNDKSLLFFDLETRKQVFECRFATTIRYFTINRYDLFLSCQDYKLRRYNLEKIMNKEQLSDCLIWESPKLKNIWGFAIQNQLIYVCDFSINGEHLKCFDYSTGALIDLKNTPKLTKITHITFSQYNEMFVCGYNFLAKLVLKDDNQWVLKKKVTNFKSSRGLYSIYYEKSSERIFVTDHSFEIIVFDRNLNQIHTFKDRHSNDKAFAYGINIDEETGYSYLSRYSDLIVYK</sequence>